<evidence type="ECO:0000313" key="1">
    <source>
        <dbReference type="EMBL" id="GAA0339640.1"/>
    </source>
</evidence>
<protein>
    <recommendedName>
        <fullName evidence="3">DUF3139 domain-containing protein</fullName>
    </recommendedName>
</protein>
<proteinExistence type="predicted"/>
<keyword evidence="2" id="KW-1185">Reference proteome</keyword>
<reference evidence="2" key="1">
    <citation type="journal article" date="2019" name="Int. J. Syst. Evol. Microbiol.">
        <title>The Global Catalogue of Microorganisms (GCM) 10K type strain sequencing project: providing services to taxonomists for standard genome sequencing and annotation.</title>
        <authorList>
            <consortium name="The Broad Institute Genomics Platform"/>
            <consortium name="The Broad Institute Genome Sequencing Center for Infectious Disease"/>
            <person name="Wu L."/>
            <person name="Ma J."/>
        </authorList>
    </citation>
    <scope>NUCLEOTIDE SEQUENCE [LARGE SCALE GENOMIC DNA]</scope>
    <source>
        <strain evidence="2">JCM 9731</strain>
    </source>
</reference>
<dbReference type="RefSeq" id="WP_343801219.1">
    <property type="nucleotide sequence ID" value="NZ_BAAADJ010000057.1"/>
</dbReference>
<accession>A0ABP3G968</accession>
<evidence type="ECO:0008006" key="3">
    <source>
        <dbReference type="Google" id="ProtNLM"/>
    </source>
</evidence>
<comment type="caution">
    <text evidence="1">The sequence shown here is derived from an EMBL/GenBank/DDBJ whole genome shotgun (WGS) entry which is preliminary data.</text>
</comment>
<dbReference type="EMBL" id="BAAADJ010000057">
    <property type="protein sequence ID" value="GAA0339640.1"/>
    <property type="molecule type" value="Genomic_DNA"/>
</dbReference>
<sequence length="127" mass="14732">MGDVKKRKAMIMRVALVFLIGVVAVSYKLLYIPKDSLELYQSIGFADQYEDVLKLMLDGYEENFPRETYESIRNKGYGPQEIQQFTLFRYVDTTFLVMTTPGGNRLKVMKVEELPEEVRDYFLGIAP</sequence>
<gene>
    <name evidence="1" type="ORF">GCM10008967_32500</name>
</gene>
<evidence type="ECO:0000313" key="2">
    <source>
        <dbReference type="Proteomes" id="UP001500782"/>
    </source>
</evidence>
<organism evidence="1 2">
    <name type="scientific">Bacillus carboniphilus</name>
    <dbReference type="NCBI Taxonomy" id="86663"/>
    <lineage>
        <taxon>Bacteria</taxon>
        <taxon>Bacillati</taxon>
        <taxon>Bacillota</taxon>
        <taxon>Bacilli</taxon>
        <taxon>Bacillales</taxon>
        <taxon>Bacillaceae</taxon>
        <taxon>Bacillus</taxon>
    </lineage>
</organism>
<name>A0ABP3G968_9BACI</name>
<dbReference type="Proteomes" id="UP001500782">
    <property type="component" value="Unassembled WGS sequence"/>
</dbReference>